<dbReference type="InterPro" id="IPR013154">
    <property type="entry name" value="ADH-like_N"/>
</dbReference>
<evidence type="ECO:0000256" key="2">
    <source>
        <dbReference type="ARBA" id="ARBA00022833"/>
    </source>
</evidence>
<dbReference type="InterPro" id="IPR020843">
    <property type="entry name" value="ER"/>
</dbReference>
<dbReference type="InterPro" id="IPR050129">
    <property type="entry name" value="Zn_alcohol_dh"/>
</dbReference>
<dbReference type="InterPro" id="IPR002328">
    <property type="entry name" value="ADH_Zn_CS"/>
</dbReference>
<name>A0ABW5WXW3_9STAP</name>
<evidence type="ECO:0000256" key="1">
    <source>
        <dbReference type="ARBA" id="ARBA00022723"/>
    </source>
</evidence>
<accession>A0ABW5WXW3</accession>
<dbReference type="Gene3D" id="3.90.180.10">
    <property type="entry name" value="Medium-chain alcohol dehydrogenases, catalytic domain"/>
    <property type="match status" value="1"/>
</dbReference>
<dbReference type="SMART" id="SM00829">
    <property type="entry name" value="PKS_ER"/>
    <property type="match status" value="1"/>
</dbReference>
<feature type="domain" description="Enoyl reductase (ER)" evidence="5">
    <location>
        <begin position="7"/>
        <end position="336"/>
    </location>
</feature>
<dbReference type="InterPro" id="IPR011032">
    <property type="entry name" value="GroES-like_sf"/>
</dbReference>
<protein>
    <submittedName>
        <fullName evidence="6">Zinc-binding alcohol dehydrogenase family protein</fullName>
    </submittedName>
</protein>
<dbReference type="InterPro" id="IPR013149">
    <property type="entry name" value="ADH-like_C"/>
</dbReference>
<comment type="cofactor">
    <cofactor evidence="4">
        <name>Zn(2+)</name>
        <dbReference type="ChEBI" id="CHEBI:29105"/>
    </cofactor>
</comment>
<keyword evidence="3" id="KW-0560">Oxidoreductase</keyword>
<dbReference type="Proteomes" id="UP001597519">
    <property type="component" value="Unassembled WGS sequence"/>
</dbReference>
<dbReference type="EMBL" id="JBHUOQ010000004">
    <property type="protein sequence ID" value="MFD2830933.1"/>
    <property type="molecule type" value="Genomic_DNA"/>
</dbReference>
<dbReference type="SUPFAM" id="SSF50129">
    <property type="entry name" value="GroES-like"/>
    <property type="match status" value="1"/>
</dbReference>
<dbReference type="Gene3D" id="3.40.50.720">
    <property type="entry name" value="NAD(P)-binding Rossmann-like Domain"/>
    <property type="match status" value="1"/>
</dbReference>
<keyword evidence="7" id="KW-1185">Reference proteome</keyword>
<evidence type="ECO:0000256" key="4">
    <source>
        <dbReference type="RuleBase" id="RU361277"/>
    </source>
</evidence>
<evidence type="ECO:0000313" key="7">
    <source>
        <dbReference type="Proteomes" id="UP001597519"/>
    </source>
</evidence>
<evidence type="ECO:0000259" key="5">
    <source>
        <dbReference type="SMART" id="SM00829"/>
    </source>
</evidence>
<dbReference type="CDD" id="cd08261">
    <property type="entry name" value="Zn_ADH7"/>
    <property type="match status" value="1"/>
</dbReference>
<keyword evidence="2 4" id="KW-0862">Zinc</keyword>
<dbReference type="RefSeq" id="WP_377774435.1">
    <property type="nucleotide sequence ID" value="NZ_JBHUOQ010000004.1"/>
</dbReference>
<dbReference type="Pfam" id="PF00107">
    <property type="entry name" value="ADH_zinc_N"/>
    <property type="match status" value="1"/>
</dbReference>
<sequence>MRAVQVESPGKLDIVDIEKPEIKSAGDVLVKVKNAGICGSDVHIYHGSNPFTVYPRVIGHEVSGIVEETGDEVTNLKPGDLVCLEPIKSCGTCYACRNNQPNVCEELEVFGVHIEGGMSEYLAADQANWHKIDPRISSEQAALIEPMTIGAQATMRGEVRKDDTVLIIGAGPTGIACLIQAKVLGAKVFISDFNQSRLDYAESIGADAVIQPAETDVAKEIERLTEGELANVVIDAVGLPQTFEQAVESASIAGRVVTLGFNASASAIPSLLLTKKELKVSGSRLQTHQFPKVIEQVNQGIIDPAQIISHRFSIDNVKEAFQLLEDSPEAVRKIVLTF</sequence>
<evidence type="ECO:0000313" key="6">
    <source>
        <dbReference type="EMBL" id="MFD2830933.1"/>
    </source>
</evidence>
<dbReference type="PROSITE" id="PS00059">
    <property type="entry name" value="ADH_ZINC"/>
    <property type="match status" value="1"/>
</dbReference>
<dbReference type="SUPFAM" id="SSF51735">
    <property type="entry name" value="NAD(P)-binding Rossmann-fold domains"/>
    <property type="match status" value="1"/>
</dbReference>
<proteinExistence type="inferred from homology"/>
<comment type="caution">
    <text evidence="6">The sequence shown here is derived from an EMBL/GenBank/DDBJ whole genome shotgun (WGS) entry which is preliminary data.</text>
</comment>
<organism evidence="6 7">
    <name type="scientific">Corticicoccus populi</name>
    <dbReference type="NCBI Taxonomy" id="1812821"/>
    <lineage>
        <taxon>Bacteria</taxon>
        <taxon>Bacillati</taxon>
        <taxon>Bacillota</taxon>
        <taxon>Bacilli</taxon>
        <taxon>Bacillales</taxon>
        <taxon>Staphylococcaceae</taxon>
        <taxon>Corticicoccus</taxon>
    </lineage>
</organism>
<dbReference type="PANTHER" id="PTHR43401:SF2">
    <property type="entry name" value="L-THREONINE 3-DEHYDROGENASE"/>
    <property type="match status" value="1"/>
</dbReference>
<dbReference type="Pfam" id="PF08240">
    <property type="entry name" value="ADH_N"/>
    <property type="match status" value="1"/>
</dbReference>
<reference evidence="7" key="1">
    <citation type="journal article" date="2019" name="Int. J. Syst. Evol. Microbiol.">
        <title>The Global Catalogue of Microorganisms (GCM) 10K type strain sequencing project: providing services to taxonomists for standard genome sequencing and annotation.</title>
        <authorList>
            <consortium name="The Broad Institute Genomics Platform"/>
            <consortium name="The Broad Institute Genome Sequencing Center for Infectious Disease"/>
            <person name="Wu L."/>
            <person name="Ma J."/>
        </authorList>
    </citation>
    <scope>NUCLEOTIDE SEQUENCE [LARGE SCALE GENOMIC DNA]</scope>
    <source>
        <strain evidence="7">KCTC 33575</strain>
    </source>
</reference>
<gene>
    <name evidence="6" type="ORF">ACFSX4_10710</name>
</gene>
<dbReference type="PANTHER" id="PTHR43401">
    <property type="entry name" value="L-THREONINE 3-DEHYDROGENASE"/>
    <property type="match status" value="1"/>
</dbReference>
<evidence type="ECO:0000256" key="3">
    <source>
        <dbReference type="ARBA" id="ARBA00023002"/>
    </source>
</evidence>
<keyword evidence="1 4" id="KW-0479">Metal-binding</keyword>
<comment type="similarity">
    <text evidence="4">Belongs to the zinc-containing alcohol dehydrogenase family.</text>
</comment>
<dbReference type="InterPro" id="IPR036291">
    <property type="entry name" value="NAD(P)-bd_dom_sf"/>
</dbReference>